<evidence type="ECO:0000313" key="2">
    <source>
        <dbReference type="EMBL" id="KAF9422096.1"/>
    </source>
</evidence>
<dbReference type="PANTHER" id="PTHR11012">
    <property type="entry name" value="PROTEIN KINASE-LIKE DOMAIN-CONTAINING"/>
    <property type="match status" value="1"/>
</dbReference>
<proteinExistence type="predicted"/>
<dbReference type="Proteomes" id="UP000648187">
    <property type="component" value="Unassembled WGS sequence"/>
</dbReference>
<feature type="domain" description="CHK kinase-like" evidence="1">
    <location>
        <begin position="968"/>
        <end position="1118"/>
    </location>
</feature>
<dbReference type="AlphaFoldDB" id="A0A835GQ84"/>
<reference evidence="2" key="1">
    <citation type="submission" date="2020-08" db="EMBL/GenBank/DDBJ databases">
        <title>Spodoptera exigua strain:BAW_Kor-Di-RS1 Genome sequencing and assembly.</title>
        <authorList>
            <person name="Kim J."/>
            <person name="Nam H.Y."/>
            <person name="Kwon M."/>
            <person name="Choi J.H."/>
            <person name="Cho S.R."/>
            <person name="Kim G.-H."/>
        </authorList>
    </citation>
    <scope>NUCLEOTIDE SEQUENCE</scope>
    <source>
        <strain evidence="2">BAW_Kor-Di-RS1</strain>
        <tissue evidence="2">Whole-body</tissue>
    </source>
</reference>
<keyword evidence="3" id="KW-1185">Reference proteome</keyword>
<feature type="domain" description="CHK kinase-like" evidence="1">
    <location>
        <begin position="563"/>
        <end position="756"/>
    </location>
</feature>
<gene>
    <name evidence="2" type="ORF">HW555_002117</name>
</gene>
<dbReference type="Gene3D" id="3.90.1200.10">
    <property type="match status" value="2"/>
</dbReference>
<dbReference type="PANTHER" id="PTHR11012:SF8">
    <property type="entry name" value="JUVENILE HORMONE-INDUCIBLE PROTEIN 26"/>
    <property type="match status" value="1"/>
</dbReference>
<protein>
    <recommendedName>
        <fullName evidence="1">CHK kinase-like domain-containing protein</fullName>
    </recommendedName>
</protein>
<comment type="caution">
    <text evidence="2">The sequence shown here is derived from an EMBL/GenBank/DDBJ whole genome shotgun (WGS) entry which is preliminary data.</text>
</comment>
<dbReference type="SUPFAM" id="SSF56112">
    <property type="entry name" value="Protein kinase-like (PK-like)"/>
    <property type="match status" value="3"/>
</dbReference>
<name>A0A835GQ84_SPOEX</name>
<evidence type="ECO:0000259" key="1">
    <source>
        <dbReference type="SMART" id="SM00587"/>
    </source>
</evidence>
<dbReference type="InterPro" id="IPR015897">
    <property type="entry name" value="CHK_kinase-like"/>
</dbReference>
<dbReference type="EMBL" id="JACKWZ010000019">
    <property type="protein sequence ID" value="KAF9422096.1"/>
    <property type="molecule type" value="Genomic_DNA"/>
</dbReference>
<accession>A0A835GQ84</accession>
<dbReference type="InterPro" id="IPR011009">
    <property type="entry name" value="Kinase-like_dom_sf"/>
</dbReference>
<dbReference type="InterPro" id="IPR004119">
    <property type="entry name" value="EcKL"/>
</dbReference>
<sequence length="1126" mass="129083">MFNKRLDIYNKTELLAFSYTNNNTTMSQPSFEGSFEDISETQLEFIKKVIEEQGFRDCKITFKAAGAAGDNYSANVKRINVEGENGSLSMIAKIAPTNEMVRLRMGSQFSFGNECIIYSEFLPKLRQLQNQINNPEEDLYKFPKCYGANPEAPNEVILLEDLKTEDYNMLDRFKPLSDECMRSVLKNLAIYHSLSYVLKNKEPDTFNSFKNKLKDMWGAMLAFPPEALGYFNQLEDFAIGVLDDPEHKNIVKNKVTEVISRADKMTKFEDGSRYAVIQHGDAWVNNIMFKLEGESVKDSILIDYQLSKNFSPAYDLLYLIFNCTDHESRVKNFYNWLDYYHSELDKSLSNYGLKANYVYPRDQLDADLKRYGKLSFGCCVLLTSVLTANSEEAAKFKENFDANGFDQVAAPEDIFQSETAARMKKRYTDTTMSQLKLEGDFQDISGPQLEFIKKVIEENGFKNNKVTIKNVGIVGDNYGANVKRINIEAENGNLSMIAKIAPTTDSIRIRSNAVITFGNEHLMYTKFLPKLNEIQKKEEIPEEELFIFPKCYGSNPEAPNEVILLEDLKCKNYIMKDRSKSLPNECVTSILKNLAIYHSISYVLRHKEPDTYNFFKDNLKEVLAAMTETGNLDANNFDMVEDFMINLLEDPEHKNVLKNKLCRLPQAVVKMAKFEDNNRYSVVVHGDAWTNNIMFRFEGETLKESMLIDYQLSKNGSPVYDLIYVLFNCTDYETRTKNFYDWLDYYHTQLDKSLSNFGLKANYVYPRDKLDADLKRYGKTMFGWSILLCSILLANPEEAAKIKESIESEVPLDAAEAADVFQADTTMLLKERIIGLIKSFQNYGDFQDISEGQLQFIKNVIEEKGFKDSKVIFAPAGVAGDNYAANVKRIKVEGENGQLSIIAKIAPTNELVRKRINATTMFGNEHLIYTEFLPKLLQLQKQVGTPDEELVKFPKCYGTNIEAPNEVILLEDLKELGFSMQDRLNSLSDECVSSVLKNLAIYHSLSYVLKSKEPDTYNYFKDNLRDMWGAMADLPKEELAYFGQLEEFTMQMLDDPEHQKHIKNRISEIAPRAAKMSKLENGSRYAVIQHGDAWTNNIMFKFEARRDFEGIDSNRLPGSKEFQSSE</sequence>
<dbReference type="Pfam" id="PF02958">
    <property type="entry name" value="EcKL"/>
    <property type="match status" value="3"/>
</dbReference>
<organism evidence="2 3">
    <name type="scientific">Spodoptera exigua</name>
    <name type="common">Beet armyworm</name>
    <name type="synonym">Noctua fulgens</name>
    <dbReference type="NCBI Taxonomy" id="7107"/>
    <lineage>
        <taxon>Eukaryota</taxon>
        <taxon>Metazoa</taxon>
        <taxon>Ecdysozoa</taxon>
        <taxon>Arthropoda</taxon>
        <taxon>Hexapoda</taxon>
        <taxon>Insecta</taxon>
        <taxon>Pterygota</taxon>
        <taxon>Neoptera</taxon>
        <taxon>Endopterygota</taxon>
        <taxon>Lepidoptera</taxon>
        <taxon>Glossata</taxon>
        <taxon>Ditrysia</taxon>
        <taxon>Noctuoidea</taxon>
        <taxon>Noctuidae</taxon>
        <taxon>Amphipyrinae</taxon>
        <taxon>Spodoptera</taxon>
    </lineage>
</organism>
<feature type="domain" description="CHK kinase-like" evidence="1">
    <location>
        <begin position="157"/>
        <end position="350"/>
    </location>
</feature>
<dbReference type="SMART" id="SM00587">
    <property type="entry name" value="CHK"/>
    <property type="match status" value="3"/>
</dbReference>
<evidence type="ECO:0000313" key="3">
    <source>
        <dbReference type="Proteomes" id="UP000648187"/>
    </source>
</evidence>